<keyword evidence="5 6" id="KW-0472">Membrane</keyword>
<dbReference type="RefSeq" id="WP_072613528.1">
    <property type="nucleotide sequence ID" value="NZ_AP017935.1"/>
</dbReference>
<feature type="transmembrane region" description="Helical" evidence="6">
    <location>
        <begin position="121"/>
        <end position="141"/>
    </location>
</feature>
<accession>A0A2N9KA53</accession>
<evidence type="ECO:0000313" key="9">
    <source>
        <dbReference type="Proteomes" id="UP000237923"/>
    </source>
</evidence>
<keyword evidence="10" id="KW-1185">Reference proteome</keyword>
<keyword evidence="8" id="KW-0132">Cell division</keyword>
<dbReference type="CDD" id="cd13124">
    <property type="entry name" value="MATE_SpoVB_like"/>
    <property type="match status" value="1"/>
</dbReference>
<feature type="transmembrane region" description="Helical" evidence="6">
    <location>
        <begin position="27"/>
        <end position="45"/>
    </location>
</feature>
<evidence type="ECO:0000256" key="5">
    <source>
        <dbReference type="ARBA" id="ARBA00023136"/>
    </source>
</evidence>
<protein>
    <submittedName>
        <fullName evidence="7 8">Cell division protein YtgP</fullName>
    </submittedName>
</protein>
<dbReference type="GeneID" id="99674014"/>
<keyword evidence="4 6" id="KW-1133">Transmembrane helix</keyword>
<dbReference type="PANTHER" id="PTHR30250">
    <property type="entry name" value="PST FAMILY PREDICTED COLANIC ACID TRANSPORTER"/>
    <property type="match status" value="1"/>
</dbReference>
<feature type="transmembrane region" description="Helical" evidence="6">
    <location>
        <begin position="162"/>
        <end position="181"/>
    </location>
</feature>
<evidence type="ECO:0000256" key="3">
    <source>
        <dbReference type="ARBA" id="ARBA00022692"/>
    </source>
</evidence>
<reference evidence="7 10" key="1">
    <citation type="submission" date="2018-02" db="EMBL/GenBank/DDBJ databases">
        <authorList>
            <person name="Rodrigo-Torres L."/>
            <person name="Arahal R. D."/>
            <person name="Lucena T."/>
        </authorList>
    </citation>
    <scope>NUCLEOTIDE SEQUENCE [LARGE SCALE GENOMIC DNA]</scope>
    <source>
        <strain evidence="7 10">CECT 8486</strain>
    </source>
</reference>
<evidence type="ECO:0000313" key="7">
    <source>
        <dbReference type="EMBL" id="SPD91640.1"/>
    </source>
</evidence>
<feature type="transmembrane region" description="Helical" evidence="6">
    <location>
        <begin position="293"/>
        <end position="313"/>
    </location>
</feature>
<evidence type="ECO:0000313" key="10">
    <source>
        <dbReference type="Proteomes" id="UP000239237"/>
    </source>
</evidence>
<dbReference type="KEGG" id="lsu:A6B45_04355"/>
<evidence type="ECO:0000256" key="4">
    <source>
        <dbReference type="ARBA" id="ARBA00022989"/>
    </source>
</evidence>
<feature type="transmembrane region" description="Helical" evidence="6">
    <location>
        <begin position="187"/>
        <end position="208"/>
    </location>
</feature>
<reference evidence="8 9" key="2">
    <citation type="submission" date="2018-02" db="EMBL/GenBank/DDBJ databases">
        <authorList>
            <person name="Cohen D.B."/>
            <person name="Kent A.D."/>
        </authorList>
    </citation>
    <scope>NUCLEOTIDE SEQUENCE [LARGE SCALE GENOMIC DNA]</scope>
    <source>
        <strain evidence="8 9">CECT 9216</strain>
    </source>
</reference>
<dbReference type="PANTHER" id="PTHR30250:SF21">
    <property type="entry name" value="LIPID II FLIPPASE MURJ"/>
    <property type="match status" value="1"/>
</dbReference>
<feature type="transmembrane region" description="Helical" evidence="6">
    <location>
        <begin position="401"/>
        <end position="419"/>
    </location>
</feature>
<proteinExistence type="predicted"/>
<feature type="transmembrane region" description="Helical" evidence="6">
    <location>
        <begin position="95"/>
        <end position="115"/>
    </location>
</feature>
<dbReference type="EMBL" id="OKQR01000001">
    <property type="protein sequence ID" value="SPD91640.1"/>
    <property type="molecule type" value="Genomic_DNA"/>
</dbReference>
<feature type="transmembrane region" description="Helical" evidence="6">
    <location>
        <begin position="458"/>
        <end position="479"/>
    </location>
</feature>
<feature type="transmembrane region" description="Helical" evidence="6">
    <location>
        <begin position="425"/>
        <end position="446"/>
    </location>
</feature>
<feature type="transmembrane region" description="Helical" evidence="6">
    <location>
        <begin position="57"/>
        <end position="74"/>
    </location>
</feature>
<dbReference type="Proteomes" id="UP000237923">
    <property type="component" value="Unassembled WGS sequence"/>
</dbReference>
<dbReference type="Pfam" id="PF01943">
    <property type="entry name" value="Polysacc_synt"/>
    <property type="match status" value="1"/>
</dbReference>
<name>A0A2N9KA53_9LACO</name>
<dbReference type="EMBL" id="OKQU01000001">
    <property type="protein sequence ID" value="SPE06907.1"/>
    <property type="molecule type" value="Genomic_DNA"/>
</dbReference>
<evidence type="ECO:0000256" key="1">
    <source>
        <dbReference type="ARBA" id="ARBA00004651"/>
    </source>
</evidence>
<dbReference type="InterPro" id="IPR050833">
    <property type="entry name" value="Poly_Biosynth_Transport"/>
</dbReference>
<evidence type="ECO:0000313" key="8">
    <source>
        <dbReference type="EMBL" id="SPE06907.1"/>
    </source>
</evidence>
<keyword evidence="2" id="KW-1003">Cell membrane</keyword>
<keyword evidence="8" id="KW-0131">Cell cycle</keyword>
<comment type="subcellular location">
    <subcellularLocation>
        <location evidence="1">Cell membrane</location>
        <topology evidence="1">Multi-pass membrane protein</topology>
    </subcellularLocation>
</comment>
<dbReference type="GO" id="GO:0005886">
    <property type="term" value="C:plasma membrane"/>
    <property type="evidence" value="ECO:0007669"/>
    <property type="project" value="UniProtKB-SubCell"/>
</dbReference>
<organism evidence="8 9">
    <name type="scientific">Leuconostoc suionicum</name>
    <dbReference type="NCBI Taxonomy" id="1511761"/>
    <lineage>
        <taxon>Bacteria</taxon>
        <taxon>Bacillati</taxon>
        <taxon>Bacillota</taxon>
        <taxon>Bacilli</taxon>
        <taxon>Lactobacillales</taxon>
        <taxon>Lactobacillaceae</taxon>
        <taxon>Leuconostoc</taxon>
    </lineage>
</organism>
<evidence type="ECO:0000256" key="6">
    <source>
        <dbReference type="SAM" id="Phobius"/>
    </source>
</evidence>
<feature type="transmembrane region" description="Helical" evidence="6">
    <location>
        <begin position="238"/>
        <end position="258"/>
    </location>
</feature>
<sequence>MRLKKLSQNQLTNGTAWLAFGNITSRVLGALYVIPWTIMLGALSLQANTLMGKGYNLYQFFLMLSTAGLPSAVAKFTARLEGNSKHQFLKNATRLSWVAGFICCVALWSLAPILSASDVKLIPVLRSLSLAVLVFPFLSVLRGRLQGELRMAAIAKSDVIEQVVRVAYMLGSAYVILHIQHGSWVTVVVHSTFAASIGAWTATLYLLFCTNSLSKKQPLNADSFKENSEPEIINFKHIIVQSLPFVIIGGFLVAYQWIDQFSFHVLMSKFNPMLSSNKIETIFGLFNFNSNKLIMIVVSLSVSIASTILPLISKNRYNHEILRKYISQAYVLFCAITLPACTALYSLSKPVYILFYGNYAAESLYIPMVQISAVIALFMGLTSVLAMILQGLSKTGIALRAIGWGMAIKILCQPIMIYLTSSLGALLSTLISLVIVTIIMGSYINHRFELLDLLNKKILNAIYVSSFMLLILFTGLSLLSNHFVPDTRVSSGLFLALVGSLGGLLLLFIYQKCHVLNVLKNR</sequence>
<gene>
    <name evidence="8" type="primary">ytgP_1</name>
    <name evidence="7" type="ORF">LES8486_00624</name>
    <name evidence="8" type="ORF">LES9216_00771</name>
</gene>
<feature type="transmembrane region" description="Helical" evidence="6">
    <location>
        <begin position="325"/>
        <end position="345"/>
    </location>
</feature>
<feature type="transmembrane region" description="Helical" evidence="6">
    <location>
        <begin position="491"/>
        <end position="510"/>
    </location>
</feature>
<feature type="transmembrane region" description="Helical" evidence="6">
    <location>
        <begin position="365"/>
        <end position="389"/>
    </location>
</feature>
<evidence type="ECO:0000256" key="2">
    <source>
        <dbReference type="ARBA" id="ARBA00022475"/>
    </source>
</evidence>
<dbReference type="Proteomes" id="UP000239237">
    <property type="component" value="Unassembled WGS sequence"/>
</dbReference>
<dbReference type="InterPro" id="IPR024923">
    <property type="entry name" value="PG_synth_SpoVB"/>
</dbReference>
<dbReference type="AlphaFoldDB" id="A0A2N9KA53"/>
<keyword evidence="3 6" id="KW-0812">Transmembrane</keyword>
<dbReference type="GO" id="GO:0051301">
    <property type="term" value="P:cell division"/>
    <property type="evidence" value="ECO:0007669"/>
    <property type="project" value="UniProtKB-KW"/>
</dbReference>
<dbReference type="InterPro" id="IPR002797">
    <property type="entry name" value="Polysacc_synth"/>
</dbReference>